<dbReference type="GeneID" id="77169635"/>
<dbReference type="KEGG" id="ccai:NAS2_0196"/>
<name>A0A4P2VDW9_9ARCH</name>
<evidence type="ECO:0000313" key="1">
    <source>
        <dbReference type="EMBL" id="BBE41593.1"/>
    </source>
</evidence>
<proteinExistence type="predicted"/>
<dbReference type="AlphaFoldDB" id="A0A4P2VDW9"/>
<protein>
    <submittedName>
        <fullName evidence="1">Uncharacterized protein</fullName>
    </submittedName>
</protein>
<evidence type="ECO:0000313" key="2">
    <source>
        <dbReference type="Proteomes" id="UP000509448"/>
    </source>
</evidence>
<organism evidence="1 2">
    <name type="scientific">Conexivisphaera calida</name>
    <dbReference type="NCBI Taxonomy" id="1874277"/>
    <lineage>
        <taxon>Archaea</taxon>
        <taxon>Nitrososphaerota</taxon>
        <taxon>Conexivisphaeria</taxon>
        <taxon>Conexivisphaerales</taxon>
        <taxon>Conexivisphaeraceae</taxon>
        <taxon>Conexivisphaera</taxon>
    </lineage>
</organism>
<gene>
    <name evidence="1" type="ORF">NAS2_0196</name>
</gene>
<accession>A0A4P2VDW9</accession>
<sequence length="43" mass="4946">MKARFRGVCPECGSEIKVGQEITRYHGRWVHRSCAPEVEPESE</sequence>
<reference evidence="1 2" key="1">
    <citation type="journal article" date="2019" name="ISME J.">
        <title>Isolation and characterization of a thermophilic sulfur- and iron-reducing thaumarchaeote from a terrestrial acidic hot spring.</title>
        <authorList>
            <person name="Kato S."/>
            <person name="Itoh T."/>
            <person name="Yuki M."/>
            <person name="Nagamori M."/>
            <person name="Ohnishi M."/>
            <person name="Uematsu K."/>
            <person name="Suzuki K."/>
            <person name="Takashina T."/>
            <person name="Ohkuma M."/>
        </authorList>
    </citation>
    <scope>NUCLEOTIDE SEQUENCE [LARGE SCALE GENOMIC DNA]</scope>
    <source>
        <strain evidence="1 2">NAS-02</strain>
    </source>
</reference>
<dbReference type="RefSeq" id="WP_269473727.1">
    <property type="nucleotide sequence ID" value="NZ_AP018732.1"/>
</dbReference>
<dbReference type="Proteomes" id="UP000509448">
    <property type="component" value="Chromosome"/>
</dbReference>
<keyword evidence="2" id="KW-1185">Reference proteome</keyword>
<dbReference type="EMBL" id="AP018732">
    <property type="protein sequence ID" value="BBE41593.1"/>
    <property type="molecule type" value="Genomic_DNA"/>
</dbReference>